<feature type="region of interest" description="Disordered" evidence="1">
    <location>
        <begin position="464"/>
        <end position="505"/>
    </location>
</feature>
<accession>A0A1Q9CMV2</accession>
<dbReference type="Proteomes" id="UP000186817">
    <property type="component" value="Unassembled WGS sequence"/>
</dbReference>
<keyword evidence="3" id="KW-1185">Reference proteome</keyword>
<organism evidence="2 3">
    <name type="scientific">Symbiodinium microadriaticum</name>
    <name type="common">Dinoflagellate</name>
    <name type="synonym">Zooxanthella microadriatica</name>
    <dbReference type="NCBI Taxonomy" id="2951"/>
    <lineage>
        <taxon>Eukaryota</taxon>
        <taxon>Sar</taxon>
        <taxon>Alveolata</taxon>
        <taxon>Dinophyceae</taxon>
        <taxon>Suessiales</taxon>
        <taxon>Symbiodiniaceae</taxon>
        <taxon>Symbiodinium</taxon>
    </lineage>
</organism>
<comment type="caution">
    <text evidence="2">The sequence shown here is derived from an EMBL/GenBank/DDBJ whole genome shotgun (WGS) entry which is preliminary data.</text>
</comment>
<gene>
    <name evidence="2" type="ORF">AK812_SmicGene34890</name>
</gene>
<evidence type="ECO:0000256" key="1">
    <source>
        <dbReference type="SAM" id="MobiDB-lite"/>
    </source>
</evidence>
<dbReference type="EMBL" id="LSRX01001055">
    <property type="protein sequence ID" value="OLP84252.1"/>
    <property type="molecule type" value="Genomic_DNA"/>
</dbReference>
<evidence type="ECO:0000313" key="2">
    <source>
        <dbReference type="EMBL" id="OLP84252.1"/>
    </source>
</evidence>
<dbReference type="AlphaFoldDB" id="A0A1Q9CMV2"/>
<sequence>MEERLTNYDELSKGSFSVQEMDNLIHDVRATSPAGDSFKGSLKESYEGAADKASSTDPFGTCTSNLDCWAGAPGNALTYRYTLGQMVGRLKSLRLEESAYLVMEVKCVRKLLEVLAGMDIRCRTGVVWDLLCASSAMTAMAFRTCEELDTELLCFRGLSHESQDLLFRSVFGEGCEGECGGLMTQEERAKWKEQGSKGEYTVESCHGRTWHVQTEEDMLLDDTGFHGRHHLPLSQTKACQEMLKGMQQAAPRSSASHKPQFQPEFVSVSYENLGGRVIKGTLCGTAYDDDRCCRRGEDGDGTPKAFLFLGRAAVTVGFKYDKSDRQWLKVRMAPGDCLLRFGSARAWCMGVLKIDASAPEGRGDQNPCPFDFVHVKIQDHRRLQQEKPDLFQRCHAKRIDPEDDKFNMNPGCFQYAYTVLGPGPDGRIRCRVVNDNGLKFADCPSNGRLGHGVTMARACYVDSPQKGLKGKGKGKSPGVPPEEPRRRWTGKRQSPEAAHDTLVGA</sequence>
<reference evidence="2 3" key="1">
    <citation type="submission" date="2016-02" db="EMBL/GenBank/DDBJ databases">
        <title>Genome analysis of coral dinoflagellate symbionts highlights evolutionary adaptations to a symbiotic lifestyle.</title>
        <authorList>
            <person name="Aranda M."/>
            <person name="Li Y."/>
            <person name="Liew Y.J."/>
            <person name="Baumgarten S."/>
            <person name="Simakov O."/>
            <person name="Wilson M."/>
            <person name="Piel J."/>
            <person name="Ashoor H."/>
            <person name="Bougouffa S."/>
            <person name="Bajic V.B."/>
            <person name="Ryu T."/>
            <person name="Ravasi T."/>
            <person name="Bayer T."/>
            <person name="Micklem G."/>
            <person name="Kim H."/>
            <person name="Bhak J."/>
            <person name="Lajeunesse T.C."/>
            <person name="Voolstra C.R."/>
        </authorList>
    </citation>
    <scope>NUCLEOTIDE SEQUENCE [LARGE SCALE GENOMIC DNA]</scope>
    <source>
        <strain evidence="2 3">CCMP2467</strain>
    </source>
</reference>
<proteinExistence type="predicted"/>
<evidence type="ECO:0000313" key="3">
    <source>
        <dbReference type="Proteomes" id="UP000186817"/>
    </source>
</evidence>
<name>A0A1Q9CMV2_SYMMI</name>
<protein>
    <submittedName>
        <fullName evidence="2">Uncharacterized protein</fullName>
    </submittedName>
</protein>
<dbReference type="OrthoDB" id="416163at2759"/>